<gene>
    <name evidence="2" type="ORF">AYBTSS11_LOCUS26334</name>
</gene>
<evidence type="ECO:0000313" key="3">
    <source>
        <dbReference type="Proteomes" id="UP001189624"/>
    </source>
</evidence>
<keyword evidence="3" id="KW-1185">Reference proteome</keyword>
<feature type="region of interest" description="Disordered" evidence="1">
    <location>
        <begin position="47"/>
        <end position="72"/>
    </location>
</feature>
<dbReference type="EMBL" id="OY731406">
    <property type="protein sequence ID" value="CAJ1974261.1"/>
    <property type="molecule type" value="Genomic_DNA"/>
</dbReference>
<dbReference type="Gramene" id="rna-AYBTSS11_LOCUS26334">
    <property type="protein sequence ID" value="CAJ1974261.1"/>
    <property type="gene ID" value="gene-AYBTSS11_LOCUS26334"/>
</dbReference>
<name>A0AA86SWS9_9FABA</name>
<feature type="region of interest" description="Disordered" evidence="1">
    <location>
        <begin position="1"/>
        <end position="20"/>
    </location>
</feature>
<sequence length="80" mass="9194">MGKHLSRRSGPDEERGDAHVDPTAASVFKFVLTAPCVEESDWLRLPRKQENRQRIRSGYGPRPVPIPNHDRANCLYLKRN</sequence>
<proteinExistence type="predicted"/>
<dbReference type="AlphaFoldDB" id="A0AA86SWS9"/>
<reference evidence="2" key="1">
    <citation type="submission" date="2023-10" db="EMBL/GenBank/DDBJ databases">
        <authorList>
            <person name="Domelevo Entfellner J.-B."/>
        </authorList>
    </citation>
    <scope>NUCLEOTIDE SEQUENCE</scope>
</reference>
<evidence type="ECO:0000256" key="1">
    <source>
        <dbReference type="SAM" id="MobiDB-lite"/>
    </source>
</evidence>
<feature type="compositionally biased region" description="Basic and acidic residues" evidence="1">
    <location>
        <begin position="9"/>
        <end position="20"/>
    </location>
</feature>
<dbReference type="Proteomes" id="UP001189624">
    <property type="component" value="Chromosome 9"/>
</dbReference>
<evidence type="ECO:0000313" key="2">
    <source>
        <dbReference type="EMBL" id="CAJ1974261.1"/>
    </source>
</evidence>
<protein>
    <submittedName>
        <fullName evidence="2">Uncharacterized protein</fullName>
    </submittedName>
</protein>
<accession>A0AA86SWS9</accession>
<organism evidence="2 3">
    <name type="scientific">Sphenostylis stenocarpa</name>
    <dbReference type="NCBI Taxonomy" id="92480"/>
    <lineage>
        <taxon>Eukaryota</taxon>
        <taxon>Viridiplantae</taxon>
        <taxon>Streptophyta</taxon>
        <taxon>Embryophyta</taxon>
        <taxon>Tracheophyta</taxon>
        <taxon>Spermatophyta</taxon>
        <taxon>Magnoliopsida</taxon>
        <taxon>eudicotyledons</taxon>
        <taxon>Gunneridae</taxon>
        <taxon>Pentapetalae</taxon>
        <taxon>rosids</taxon>
        <taxon>fabids</taxon>
        <taxon>Fabales</taxon>
        <taxon>Fabaceae</taxon>
        <taxon>Papilionoideae</taxon>
        <taxon>50 kb inversion clade</taxon>
        <taxon>NPAAA clade</taxon>
        <taxon>indigoferoid/millettioid clade</taxon>
        <taxon>Phaseoleae</taxon>
        <taxon>Sphenostylis</taxon>
    </lineage>
</organism>